<feature type="non-terminal residue" evidence="1">
    <location>
        <position position="128"/>
    </location>
</feature>
<name>A0A9N9ID68_9GLOM</name>
<organism evidence="1 2">
    <name type="scientific">Dentiscutata erythropus</name>
    <dbReference type="NCBI Taxonomy" id="1348616"/>
    <lineage>
        <taxon>Eukaryota</taxon>
        <taxon>Fungi</taxon>
        <taxon>Fungi incertae sedis</taxon>
        <taxon>Mucoromycota</taxon>
        <taxon>Glomeromycotina</taxon>
        <taxon>Glomeromycetes</taxon>
        <taxon>Diversisporales</taxon>
        <taxon>Gigasporaceae</taxon>
        <taxon>Dentiscutata</taxon>
    </lineage>
</organism>
<comment type="caution">
    <text evidence="1">The sequence shown here is derived from an EMBL/GenBank/DDBJ whole genome shotgun (WGS) entry which is preliminary data.</text>
</comment>
<dbReference type="Proteomes" id="UP000789405">
    <property type="component" value="Unassembled WGS sequence"/>
</dbReference>
<reference evidence="1" key="1">
    <citation type="submission" date="2021-06" db="EMBL/GenBank/DDBJ databases">
        <authorList>
            <person name="Kallberg Y."/>
            <person name="Tangrot J."/>
            <person name="Rosling A."/>
        </authorList>
    </citation>
    <scope>NUCLEOTIDE SEQUENCE</scope>
    <source>
        <strain evidence="1">MA453B</strain>
    </source>
</reference>
<dbReference type="AlphaFoldDB" id="A0A9N9ID68"/>
<protein>
    <submittedName>
        <fullName evidence="1">24305_t:CDS:1</fullName>
    </submittedName>
</protein>
<dbReference type="EMBL" id="CAJVPY010011936">
    <property type="protein sequence ID" value="CAG8730703.1"/>
    <property type="molecule type" value="Genomic_DNA"/>
</dbReference>
<sequence length="128" mass="15392">QISNRSYRKIQSEIIKILKYDPPKGLVEYLRPYKDIEFTSEGISINLIDDTPIERWKSDSVSENLLLNFTDKGEENTILFSTDLNDLPWWLDLLKKPFEHYYREFNNFSKTYLCNSIWWETTNPVKYL</sequence>
<evidence type="ECO:0000313" key="2">
    <source>
        <dbReference type="Proteomes" id="UP000789405"/>
    </source>
</evidence>
<accession>A0A9N9ID68</accession>
<keyword evidence="2" id="KW-1185">Reference proteome</keyword>
<evidence type="ECO:0000313" key="1">
    <source>
        <dbReference type="EMBL" id="CAG8730703.1"/>
    </source>
</evidence>
<proteinExistence type="predicted"/>
<gene>
    <name evidence="1" type="ORF">DERYTH_LOCUS15092</name>
</gene>